<evidence type="ECO:0008006" key="4">
    <source>
        <dbReference type="Google" id="ProtNLM"/>
    </source>
</evidence>
<accession>A0A2S6CT44</accession>
<dbReference type="OrthoDB" id="506407at2"/>
<feature type="region of interest" description="Disordered" evidence="1">
    <location>
        <begin position="86"/>
        <end position="109"/>
    </location>
</feature>
<feature type="region of interest" description="Disordered" evidence="1">
    <location>
        <begin position="389"/>
        <end position="430"/>
    </location>
</feature>
<name>A0A2S6CT44_9CYAN</name>
<dbReference type="AlphaFoldDB" id="A0A2S6CT44"/>
<keyword evidence="3" id="KW-1185">Reference proteome</keyword>
<comment type="caution">
    <text evidence="2">The sequence shown here is derived from an EMBL/GenBank/DDBJ whole genome shotgun (WGS) entry which is preliminary data.</text>
</comment>
<evidence type="ECO:0000256" key="1">
    <source>
        <dbReference type="SAM" id="MobiDB-lite"/>
    </source>
</evidence>
<protein>
    <recommendedName>
        <fullName evidence="4">TonB C-terminal domain-containing protein</fullName>
    </recommendedName>
</protein>
<organism evidence="2 3">
    <name type="scientific">Cuspidothrix issatschenkoi CHARLIE-1</name>
    <dbReference type="NCBI Taxonomy" id="2052836"/>
    <lineage>
        <taxon>Bacteria</taxon>
        <taxon>Bacillati</taxon>
        <taxon>Cyanobacteriota</taxon>
        <taxon>Cyanophyceae</taxon>
        <taxon>Nostocales</taxon>
        <taxon>Aphanizomenonaceae</taxon>
        <taxon>Cuspidothrix</taxon>
    </lineage>
</organism>
<proteinExistence type="predicted"/>
<dbReference type="Proteomes" id="UP000239589">
    <property type="component" value="Unassembled WGS sequence"/>
</dbReference>
<sequence>MSYVSLLKNIPEILSQPTGIAAIASLGIHGAIALIVPFMPVNSSQSSKNEPPKAVGLMELTAADQSRLPQPASTSQVALQQPQLPLQQPLPGVNLGNLGSPSTAYPPSQPDLYSQPVLPVIPTSPNNYNLSSLPSRQSIQNLIRQNPSQEMPRLTASNRYTSANSPFVDNIDQKIRETQLLGINRLPQIPGNNKISGEPLKNPSPEAIDIGSTASVGVSPPQTITSENNVVKIPTNGEELAVAPQLPEANTNQPELTGKKNDQLLARLKAYNNLRENIRQAYPNVTEKGVIRETISTETPEMVGTVLGRLVVDSDGKVLDIKFQEETASVKLQSKVREFFSANPPQADKNGTSSYAFQLKFQNRDNSDGVSSNIQPSEKLPGEKVFTPQVQPSQIPTSKNIPETPTVNSLNPAPVVTQSNKISDVSTDSNQKLIKKLRQFKEETKNPQ</sequence>
<feature type="compositionally biased region" description="Polar residues" evidence="1">
    <location>
        <begin position="97"/>
        <end position="106"/>
    </location>
</feature>
<dbReference type="EMBL" id="PGEM01000088">
    <property type="protein sequence ID" value="PPJ62899.1"/>
    <property type="molecule type" value="Genomic_DNA"/>
</dbReference>
<evidence type="ECO:0000313" key="2">
    <source>
        <dbReference type="EMBL" id="PPJ62899.1"/>
    </source>
</evidence>
<dbReference type="RefSeq" id="WP_104388234.1">
    <property type="nucleotide sequence ID" value="NZ_PGEM01000088.1"/>
</dbReference>
<reference evidence="2 3" key="1">
    <citation type="submission" date="2018-02" db="EMBL/GenBank/DDBJ databases">
        <title>Discovery of a pederin family compound in a non-symbiotic bloom-forming cyanobacterium.</title>
        <authorList>
            <person name="Kust A."/>
            <person name="Mares J."/>
            <person name="Jokela J."/>
            <person name="Urajova P."/>
            <person name="Hajek J."/>
            <person name="Saurav K."/>
            <person name="Voracova K."/>
            <person name="Fewer D.P."/>
            <person name="Haapaniemi E."/>
            <person name="Permi P."/>
            <person name="Rehakova K."/>
            <person name="Sivonen K."/>
            <person name="Hrouzek P."/>
        </authorList>
    </citation>
    <scope>NUCLEOTIDE SEQUENCE [LARGE SCALE GENOMIC DNA]</scope>
    <source>
        <strain evidence="2 3">CHARLIE-1</strain>
    </source>
</reference>
<gene>
    <name evidence="2" type="ORF">CUN59_12935</name>
</gene>
<evidence type="ECO:0000313" key="3">
    <source>
        <dbReference type="Proteomes" id="UP000239589"/>
    </source>
</evidence>